<dbReference type="Gene3D" id="1.10.357.10">
    <property type="entry name" value="Tetracycline Repressor, domain 2"/>
    <property type="match status" value="1"/>
</dbReference>
<dbReference type="AlphaFoldDB" id="A0A7Y0QHY9"/>
<feature type="DNA-binding region" description="H-T-H motif" evidence="4">
    <location>
        <begin position="28"/>
        <end position="47"/>
    </location>
</feature>
<comment type="caution">
    <text evidence="6">The sequence shown here is derived from an EMBL/GenBank/DDBJ whole genome shotgun (WGS) entry which is preliminary data.</text>
</comment>
<evidence type="ECO:0000259" key="5">
    <source>
        <dbReference type="PROSITE" id="PS50977"/>
    </source>
</evidence>
<evidence type="ECO:0000256" key="2">
    <source>
        <dbReference type="ARBA" id="ARBA00023125"/>
    </source>
</evidence>
<keyword evidence="3" id="KW-0804">Transcription</keyword>
<dbReference type="PANTHER" id="PTHR47506">
    <property type="entry name" value="TRANSCRIPTIONAL REGULATORY PROTEIN"/>
    <property type="match status" value="1"/>
</dbReference>
<dbReference type="InterPro" id="IPR036271">
    <property type="entry name" value="Tet_transcr_reg_TetR-rel_C_sf"/>
</dbReference>
<sequence length="197" mass="21384">MTKGEETRLAVLDDAAALASRLGLGGLTIGTLATEARLSKSGLFAHFGSKESLQLQVIEHTEAQFVAAVLRPALAAPRGEPRVRALYERWVTWSSEALPGGCLFVAAGAEFDDRPGPVRDRLARQQQGWRDSIAQVFRAGVAEGHFAADADAEQFAHELVGIVLSYHQATRLLLDPKARTRADRAFENLLASRRPVT</sequence>
<gene>
    <name evidence="6" type="ORF">HIR71_15965</name>
</gene>
<evidence type="ECO:0000256" key="4">
    <source>
        <dbReference type="PROSITE-ProRule" id="PRU00335"/>
    </source>
</evidence>
<dbReference type="InterPro" id="IPR009057">
    <property type="entry name" value="Homeodomain-like_sf"/>
</dbReference>
<dbReference type="Pfam" id="PF16925">
    <property type="entry name" value="TetR_C_13"/>
    <property type="match status" value="1"/>
</dbReference>
<proteinExistence type="predicted"/>
<protein>
    <submittedName>
        <fullName evidence="6">TetR/AcrR family transcriptional regulator</fullName>
    </submittedName>
</protein>
<evidence type="ECO:0000313" key="7">
    <source>
        <dbReference type="Proteomes" id="UP000562124"/>
    </source>
</evidence>
<dbReference type="Gene3D" id="1.10.10.60">
    <property type="entry name" value="Homeodomain-like"/>
    <property type="match status" value="1"/>
</dbReference>
<feature type="domain" description="HTH tetR-type" evidence="5">
    <location>
        <begin position="5"/>
        <end position="65"/>
    </location>
</feature>
<accession>A0A7Y0QHY9</accession>
<name>A0A7Y0QHY9_CELFI</name>
<dbReference type="Pfam" id="PF00440">
    <property type="entry name" value="TetR_N"/>
    <property type="match status" value="1"/>
</dbReference>
<evidence type="ECO:0000256" key="1">
    <source>
        <dbReference type="ARBA" id="ARBA00023015"/>
    </source>
</evidence>
<dbReference type="SUPFAM" id="SSF46689">
    <property type="entry name" value="Homeodomain-like"/>
    <property type="match status" value="1"/>
</dbReference>
<dbReference type="InterPro" id="IPR001647">
    <property type="entry name" value="HTH_TetR"/>
</dbReference>
<dbReference type="Proteomes" id="UP000562124">
    <property type="component" value="Unassembled WGS sequence"/>
</dbReference>
<evidence type="ECO:0000256" key="3">
    <source>
        <dbReference type="ARBA" id="ARBA00023163"/>
    </source>
</evidence>
<dbReference type="PROSITE" id="PS50977">
    <property type="entry name" value="HTH_TETR_2"/>
    <property type="match status" value="1"/>
</dbReference>
<dbReference type="SUPFAM" id="SSF48498">
    <property type="entry name" value="Tetracyclin repressor-like, C-terminal domain"/>
    <property type="match status" value="1"/>
</dbReference>
<organism evidence="6 7">
    <name type="scientific">Cellulomonas fimi</name>
    <dbReference type="NCBI Taxonomy" id="1708"/>
    <lineage>
        <taxon>Bacteria</taxon>
        <taxon>Bacillati</taxon>
        <taxon>Actinomycetota</taxon>
        <taxon>Actinomycetes</taxon>
        <taxon>Micrococcales</taxon>
        <taxon>Cellulomonadaceae</taxon>
        <taxon>Cellulomonas</taxon>
    </lineage>
</organism>
<keyword evidence="1" id="KW-0805">Transcription regulation</keyword>
<dbReference type="InterPro" id="IPR011075">
    <property type="entry name" value="TetR_C"/>
</dbReference>
<keyword evidence="2 4" id="KW-0238">DNA-binding</keyword>
<keyword evidence="7" id="KW-1185">Reference proteome</keyword>
<dbReference type="GO" id="GO:0003677">
    <property type="term" value="F:DNA binding"/>
    <property type="evidence" value="ECO:0007669"/>
    <property type="project" value="UniProtKB-UniRule"/>
</dbReference>
<evidence type="ECO:0000313" key="6">
    <source>
        <dbReference type="EMBL" id="NMR21691.1"/>
    </source>
</evidence>
<dbReference type="PANTHER" id="PTHR47506:SF6">
    <property type="entry name" value="HTH-TYPE TRANSCRIPTIONAL REPRESSOR NEMR"/>
    <property type="match status" value="1"/>
</dbReference>
<dbReference type="EMBL" id="JABCJJ010000051">
    <property type="protein sequence ID" value="NMR21691.1"/>
    <property type="molecule type" value="Genomic_DNA"/>
</dbReference>
<dbReference type="RefSeq" id="WP_169326054.1">
    <property type="nucleotide sequence ID" value="NZ_JABCJJ010000051.1"/>
</dbReference>
<reference evidence="6 7" key="1">
    <citation type="submission" date="2020-04" db="EMBL/GenBank/DDBJ databases">
        <title>Sequencing and Assembly of C. fimi.</title>
        <authorList>
            <person name="Ramsey A.R."/>
        </authorList>
    </citation>
    <scope>NUCLEOTIDE SEQUENCE [LARGE SCALE GENOMIC DNA]</scope>
    <source>
        <strain evidence="6 7">SB</strain>
    </source>
</reference>